<dbReference type="RefSeq" id="WP_377602249.1">
    <property type="nucleotide sequence ID" value="NZ_JBHUME010000007.1"/>
</dbReference>
<comment type="caution">
    <text evidence="3">The sequence shown here is derived from an EMBL/GenBank/DDBJ whole genome shotgun (WGS) entry which is preliminary data.</text>
</comment>
<dbReference type="Gene3D" id="2.70.70.10">
    <property type="entry name" value="Glucose Permease (Domain IIA)"/>
    <property type="match status" value="1"/>
</dbReference>
<gene>
    <name evidence="3" type="ORF">ACFSUF_09085</name>
</gene>
<evidence type="ECO:0000313" key="4">
    <source>
        <dbReference type="Proteomes" id="UP001597541"/>
    </source>
</evidence>
<proteinExistence type="predicted"/>
<name>A0ABW5PDP7_9BACL</name>
<accession>A0ABW5PDP7</accession>
<evidence type="ECO:0000256" key="1">
    <source>
        <dbReference type="SAM" id="MobiDB-lite"/>
    </source>
</evidence>
<dbReference type="InterPro" id="IPR050570">
    <property type="entry name" value="Cell_wall_metabolism_enzyme"/>
</dbReference>
<dbReference type="PANTHER" id="PTHR21666:SF274">
    <property type="entry name" value="STAGE IV SPORULATION PROTEIN FA"/>
    <property type="match status" value="1"/>
</dbReference>
<dbReference type="Pfam" id="PF01551">
    <property type="entry name" value="Peptidase_M23"/>
    <property type="match status" value="1"/>
</dbReference>
<dbReference type="SUPFAM" id="SSF51261">
    <property type="entry name" value="Duplicated hybrid motif"/>
    <property type="match status" value="1"/>
</dbReference>
<organism evidence="3 4">
    <name type="scientific">Paenibacillus gansuensis</name>
    <dbReference type="NCBI Taxonomy" id="306542"/>
    <lineage>
        <taxon>Bacteria</taxon>
        <taxon>Bacillati</taxon>
        <taxon>Bacillota</taxon>
        <taxon>Bacilli</taxon>
        <taxon>Bacillales</taxon>
        <taxon>Paenibacillaceae</taxon>
        <taxon>Paenibacillus</taxon>
    </lineage>
</organism>
<feature type="region of interest" description="Disordered" evidence="1">
    <location>
        <begin position="1"/>
        <end position="36"/>
    </location>
</feature>
<evidence type="ECO:0000259" key="2">
    <source>
        <dbReference type="Pfam" id="PF01551"/>
    </source>
</evidence>
<reference evidence="4" key="1">
    <citation type="journal article" date="2019" name="Int. J. Syst. Evol. Microbiol.">
        <title>The Global Catalogue of Microorganisms (GCM) 10K type strain sequencing project: providing services to taxonomists for standard genome sequencing and annotation.</title>
        <authorList>
            <consortium name="The Broad Institute Genomics Platform"/>
            <consortium name="The Broad Institute Genome Sequencing Center for Infectious Disease"/>
            <person name="Wu L."/>
            <person name="Ma J."/>
        </authorList>
    </citation>
    <scope>NUCLEOTIDE SEQUENCE [LARGE SCALE GENOMIC DNA]</scope>
    <source>
        <strain evidence="4">KCTC 3950</strain>
    </source>
</reference>
<feature type="domain" description="M23ase beta-sheet core" evidence="2">
    <location>
        <begin position="201"/>
        <end position="297"/>
    </location>
</feature>
<protein>
    <submittedName>
        <fullName evidence="3">Peptidoglycan DD-metalloendopeptidase family protein</fullName>
    </submittedName>
</protein>
<evidence type="ECO:0000313" key="3">
    <source>
        <dbReference type="EMBL" id="MFD2612574.1"/>
    </source>
</evidence>
<dbReference type="CDD" id="cd12797">
    <property type="entry name" value="M23_peptidase"/>
    <property type="match status" value="1"/>
</dbReference>
<dbReference type="InterPro" id="IPR011055">
    <property type="entry name" value="Dup_hybrid_motif"/>
</dbReference>
<keyword evidence="4" id="KW-1185">Reference proteome</keyword>
<dbReference type="EMBL" id="JBHUME010000007">
    <property type="protein sequence ID" value="MFD2612574.1"/>
    <property type="molecule type" value="Genomic_DNA"/>
</dbReference>
<dbReference type="InterPro" id="IPR016047">
    <property type="entry name" value="M23ase_b-sheet_dom"/>
</dbReference>
<dbReference type="Proteomes" id="UP001597541">
    <property type="component" value="Unassembled WGS sequence"/>
</dbReference>
<sequence length="304" mass="34418">MEMKDNIRQRRKDRIRSITSQGSQPDAKPPALPQPYEEGRLTQHSLLFPTASSVVDEEKYRDPEWLWKQQIQTKWSEEAGRTYNSEDQRWKEWRQPPTLKQLQWKLLFCVLIFGGAWAMFQSDHPLAVKGQQIMDQALHQPFDYSGVQAWYHDHFAGTPVFLPLFNGMDEAPAVKASAPQGEHFIVPARGTVVQAFAATLKGIEIDAGAAQPVAAAQTGRVIYVGETPEEGWSVIIRHTDGYQTYYRRLSTVSVETNDWVEGGEAIGKSKRADRSGTEGEGSTLYFALKHNKTFVDPTEVMDFD</sequence>
<dbReference type="PANTHER" id="PTHR21666">
    <property type="entry name" value="PEPTIDASE-RELATED"/>
    <property type="match status" value="1"/>
</dbReference>